<proteinExistence type="predicted"/>
<accession>A0AC35TJG7</accession>
<organism evidence="1 2">
    <name type="scientific">Rhabditophanes sp. KR3021</name>
    <dbReference type="NCBI Taxonomy" id="114890"/>
    <lineage>
        <taxon>Eukaryota</taxon>
        <taxon>Metazoa</taxon>
        <taxon>Ecdysozoa</taxon>
        <taxon>Nematoda</taxon>
        <taxon>Chromadorea</taxon>
        <taxon>Rhabditida</taxon>
        <taxon>Tylenchina</taxon>
        <taxon>Panagrolaimomorpha</taxon>
        <taxon>Strongyloidoidea</taxon>
        <taxon>Alloionematidae</taxon>
        <taxon>Rhabditophanes</taxon>
    </lineage>
</organism>
<reference evidence="2" key="1">
    <citation type="submission" date="2016-11" db="UniProtKB">
        <authorList>
            <consortium name="WormBaseParasite"/>
        </authorList>
    </citation>
    <scope>IDENTIFICATION</scope>
    <source>
        <strain evidence="2">KR3021</strain>
    </source>
</reference>
<dbReference type="WBParaSite" id="RSKR_0000132600.1">
    <property type="protein sequence ID" value="RSKR_0000132600.1"/>
    <property type="gene ID" value="RSKR_0000132600"/>
</dbReference>
<evidence type="ECO:0000313" key="1">
    <source>
        <dbReference type="Proteomes" id="UP000095286"/>
    </source>
</evidence>
<sequence>MKTKKGDEPKDIPTPLEVCYCDGKRELGSLELHCIGCRKWFHTKCFKDIKEFYGLPFMVSYTFHCHECAQTKAETWTPKTVTFSHMCIMAIANMVFNKKKDNLNTGEGKLFFDVEREIIPYFDDNWESLTGEKKRAKTTWHTTIKKTLGREPSLFAFKEPNSYSLVEDDMHRVGPLMDGLRVPGRKAGPVVKEPPKEDASGPISPAPRQTRGAKKKVVEDKKTFTKKIKLTNDFVKNDSEESNIEHPCNKDGTRFFLAVKDETLPNIDVFGNMVTMNASLRIPSFIYRAQDASKITISPCDKAPQLILSNDNSSISNVDNEGYCLSRATHGVSKGSWYFEVKFDYQSADSHIRVGWATKEAILQAPVGYTQYSYAIRSLHATSFHQAKGKTYGKRQIKEGDVIGCAIKLPDLAHIKGIPNLPPSIKNCFVIKHKSNTFFNETYSIVPPKEDTRFVSPDSSIEFFINGESLGVAFTAIPSDIYYPAISIYENSKVTLNCGPNFDFPLTLTNYRALSERVAETEIENCLSDILHIIENEKEIYETGRVFQSHRHLP</sequence>
<protein>
    <submittedName>
        <fullName evidence="2">B30.2/SPRY domain-containing protein</fullName>
    </submittedName>
</protein>
<evidence type="ECO:0000313" key="2">
    <source>
        <dbReference type="WBParaSite" id="RSKR_0000132600.1"/>
    </source>
</evidence>
<name>A0AC35TJG7_9BILA</name>
<dbReference type="Proteomes" id="UP000095286">
    <property type="component" value="Unplaced"/>
</dbReference>